<gene>
    <name evidence="4" type="ORF">ALSL_1411</name>
</gene>
<evidence type="ECO:0000256" key="1">
    <source>
        <dbReference type="ARBA" id="ARBA00022679"/>
    </source>
</evidence>
<protein>
    <submittedName>
        <fullName evidence="4">Glucose-1-phosphate thymidylyltransferase</fullName>
    </submittedName>
</protein>
<accession>A0A2Z6E689</accession>
<evidence type="ECO:0000256" key="2">
    <source>
        <dbReference type="ARBA" id="ARBA00022695"/>
    </source>
</evidence>
<keyword evidence="5" id="KW-1185">Reference proteome</keyword>
<dbReference type="CDD" id="cd06422">
    <property type="entry name" value="NTP_transferase_like_1"/>
    <property type="match status" value="1"/>
</dbReference>
<dbReference type="KEGG" id="rbd:ALSL_1411"/>
<dbReference type="PANTHER" id="PTHR43584">
    <property type="entry name" value="NUCLEOTIDYL TRANSFERASE"/>
    <property type="match status" value="1"/>
</dbReference>
<proteinExistence type="predicted"/>
<dbReference type="SUPFAM" id="SSF53448">
    <property type="entry name" value="Nucleotide-diphospho-sugar transferases"/>
    <property type="match status" value="1"/>
</dbReference>
<dbReference type="Proteomes" id="UP000270530">
    <property type="component" value="Chromosome"/>
</dbReference>
<dbReference type="OrthoDB" id="9788272at2"/>
<dbReference type="NCBIfam" id="NF045761">
    <property type="entry name" value="NAMPUrTaseMurU"/>
    <property type="match status" value="1"/>
</dbReference>
<dbReference type="GO" id="GO:0016779">
    <property type="term" value="F:nucleotidyltransferase activity"/>
    <property type="evidence" value="ECO:0007669"/>
    <property type="project" value="UniProtKB-KW"/>
</dbReference>
<reference evidence="5" key="1">
    <citation type="submission" date="2018-04" db="EMBL/GenBank/DDBJ databases">
        <authorList>
            <person name="Watanabe M."/>
            <person name="Kojima H."/>
        </authorList>
    </citation>
    <scope>NUCLEOTIDE SEQUENCE [LARGE SCALE GENOMIC DNA]</scope>
    <source>
        <strain evidence="5">Dysh456</strain>
    </source>
</reference>
<name>A0A2Z6E689_9GAMM</name>
<dbReference type="AlphaFoldDB" id="A0A2Z6E689"/>
<dbReference type="InterPro" id="IPR005835">
    <property type="entry name" value="NTP_transferase_dom"/>
</dbReference>
<evidence type="ECO:0000313" key="5">
    <source>
        <dbReference type="Proteomes" id="UP000270530"/>
    </source>
</evidence>
<keyword evidence="1 4" id="KW-0808">Transferase</keyword>
<evidence type="ECO:0000259" key="3">
    <source>
        <dbReference type="Pfam" id="PF00483"/>
    </source>
</evidence>
<dbReference type="PANTHER" id="PTHR43584:SF8">
    <property type="entry name" value="N-ACETYLMURAMATE ALPHA-1-PHOSPHATE URIDYLYLTRANSFERASE"/>
    <property type="match status" value="1"/>
</dbReference>
<dbReference type="RefSeq" id="WP_126537755.1">
    <property type="nucleotide sequence ID" value="NZ_AP018560.1"/>
</dbReference>
<feature type="domain" description="Nucleotidyl transferase" evidence="3">
    <location>
        <begin position="4"/>
        <end position="117"/>
    </location>
</feature>
<keyword evidence="2" id="KW-0548">Nucleotidyltransferase</keyword>
<dbReference type="EMBL" id="AP018560">
    <property type="protein sequence ID" value="BBD80068.1"/>
    <property type="molecule type" value="Genomic_DNA"/>
</dbReference>
<dbReference type="InterPro" id="IPR054790">
    <property type="entry name" value="MurU"/>
</dbReference>
<dbReference type="InterPro" id="IPR050065">
    <property type="entry name" value="GlmU-like"/>
</dbReference>
<sequence length="226" mass="24944">MRHALIFAAGRGERMRPLTERTPKPFLPVGGKPLIVWHLEKLAAADVRYIVINTSHLAEQFAETLGDGARWGLRIRYAYEGPEPLETGGGMRNALALLGDAPFIAVSADIWSDVDYAVLPAEPVGLAHLLMVPNPPWYAEGDFVLDADGRLHADGPGERLTFANIGVYRPAFIRDHAPGCFKLRPLFEQAMREGKVTGARHLGRWHNVGTPAQLTELDARLRADLR</sequence>
<dbReference type="Gene3D" id="3.90.550.10">
    <property type="entry name" value="Spore Coat Polysaccharide Biosynthesis Protein SpsA, Chain A"/>
    <property type="match status" value="1"/>
</dbReference>
<dbReference type="Pfam" id="PF00483">
    <property type="entry name" value="NTP_transferase"/>
    <property type="match status" value="1"/>
</dbReference>
<organism evidence="4 5">
    <name type="scientific">Aerosticca soli</name>
    <dbReference type="NCBI Taxonomy" id="2010829"/>
    <lineage>
        <taxon>Bacteria</taxon>
        <taxon>Pseudomonadati</taxon>
        <taxon>Pseudomonadota</taxon>
        <taxon>Gammaproteobacteria</taxon>
        <taxon>Lysobacterales</taxon>
        <taxon>Rhodanobacteraceae</taxon>
        <taxon>Aerosticca</taxon>
    </lineage>
</organism>
<reference evidence="5" key="2">
    <citation type="submission" date="2018-06" db="EMBL/GenBank/DDBJ databases">
        <title>Genome sequence of Rhodanobacteraceae bacterium strain Dysh456.</title>
        <authorList>
            <person name="Fukui M."/>
        </authorList>
    </citation>
    <scope>NUCLEOTIDE SEQUENCE [LARGE SCALE GENOMIC DNA]</scope>
    <source>
        <strain evidence="5">Dysh456</strain>
    </source>
</reference>
<dbReference type="InterPro" id="IPR029044">
    <property type="entry name" value="Nucleotide-diphossugar_trans"/>
</dbReference>
<evidence type="ECO:0000313" key="4">
    <source>
        <dbReference type="EMBL" id="BBD80068.1"/>
    </source>
</evidence>